<evidence type="ECO:0000256" key="4">
    <source>
        <dbReference type="ARBA" id="ARBA00022679"/>
    </source>
</evidence>
<dbReference type="InterPro" id="IPR022749">
    <property type="entry name" value="D12N6_MeTrfase_N"/>
</dbReference>
<evidence type="ECO:0000256" key="2">
    <source>
        <dbReference type="ARBA" id="ARBA00011900"/>
    </source>
</evidence>
<accession>A0ABW2F568</accession>
<sequence length="491" mass="56046">MADSNIGQKIWSMANALRDDGIGKSDYLEQLTYLLFIKMADEYSKPPYNRKIGIPQDCGWDTLKTKSGDELFRHYQYVLETLARQSGTLQQIYTGSQNKVSNPAQLAKIISMVDAENWSSMSSDVKGDIYEGLLQKIAEDTKSGAGQYFTPRALINTMVKCVIPQPGRTVADPCCGSGGFLLAVKSYLEQNFRLDRDQKEFLKFHTFKGWEIVQSTYRLCLMNLFLHNISDFDGVPPIYRVDSLLSDSGDRFDYILTNPPFGKKSAMTFTNEQGEQEQDELVYNRQDFWATSSNKQLNFVQHIHTLLKTNGTAAVVVPDNVLFEGGAGETVRKKLLETTDLHTILRLPTGIFYAQGVKANVIFFENKVANPTHQTKEVWIYDFRTKVHFTLKKNPLKESDLEDFVRCYHPENRHVRKETYSMENPDGRWRKFTYDEIIARDKTSLDITWIKSGDDTDDYTLVELLDLIKEKSTAIVTAVGKLEELIGEVDE</sequence>
<comment type="catalytic activity">
    <reaction evidence="7">
        <text>a 2'-deoxyadenosine in DNA + S-adenosyl-L-methionine = an N(6)-methyl-2'-deoxyadenosine in DNA + S-adenosyl-L-homocysteine + H(+)</text>
        <dbReference type="Rhea" id="RHEA:15197"/>
        <dbReference type="Rhea" id="RHEA-COMP:12418"/>
        <dbReference type="Rhea" id="RHEA-COMP:12419"/>
        <dbReference type="ChEBI" id="CHEBI:15378"/>
        <dbReference type="ChEBI" id="CHEBI:57856"/>
        <dbReference type="ChEBI" id="CHEBI:59789"/>
        <dbReference type="ChEBI" id="CHEBI:90615"/>
        <dbReference type="ChEBI" id="CHEBI:90616"/>
        <dbReference type="EC" id="2.1.1.72"/>
    </reaction>
</comment>
<dbReference type="InterPro" id="IPR038333">
    <property type="entry name" value="T1MK-like_N_sf"/>
</dbReference>
<gene>
    <name evidence="10" type="ORF">ACFQMJ_07530</name>
</gene>
<keyword evidence="5" id="KW-0949">S-adenosyl-L-methionine</keyword>
<evidence type="ECO:0000256" key="1">
    <source>
        <dbReference type="ARBA" id="ARBA00006594"/>
    </source>
</evidence>
<dbReference type="PRINTS" id="PR00507">
    <property type="entry name" value="N12N6MTFRASE"/>
</dbReference>
<proteinExistence type="inferred from homology"/>
<dbReference type="InterPro" id="IPR003356">
    <property type="entry name" value="DNA_methylase_A-5"/>
</dbReference>
<dbReference type="SUPFAM" id="SSF53335">
    <property type="entry name" value="S-adenosyl-L-methionine-dependent methyltransferases"/>
    <property type="match status" value="1"/>
</dbReference>
<comment type="caution">
    <text evidence="10">The sequence shown here is derived from an EMBL/GenBank/DDBJ whole genome shotgun (WGS) entry which is preliminary data.</text>
</comment>
<keyword evidence="3 10" id="KW-0489">Methyltransferase</keyword>
<feature type="domain" description="DNA methylase adenine-specific" evidence="8">
    <location>
        <begin position="122"/>
        <end position="441"/>
    </location>
</feature>
<feature type="domain" description="N6 adenine-specific DNA methyltransferase N-terminal" evidence="9">
    <location>
        <begin position="7"/>
        <end position="112"/>
    </location>
</feature>
<keyword evidence="6" id="KW-0680">Restriction system</keyword>
<keyword evidence="4" id="KW-0808">Transferase</keyword>
<reference evidence="11" key="1">
    <citation type="journal article" date="2019" name="Int. J. Syst. Evol. Microbiol.">
        <title>The Global Catalogue of Microorganisms (GCM) 10K type strain sequencing project: providing services to taxonomists for standard genome sequencing and annotation.</title>
        <authorList>
            <consortium name="The Broad Institute Genomics Platform"/>
            <consortium name="The Broad Institute Genome Sequencing Center for Infectious Disease"/>
            <person name="Wu L."/>
            <person name="Ma J."/>
        </authorList>
    </citation>
    <scope>NUCLEOTIDE SEQUENCE [LARGE SCALE GENOMIC DNA]</scope>
    <source>
        <strain evidence="11">KCTC 12907</strain>
    </source>
</reference>
<dbReference type="Pfam" id="PF02384">
    <property type="entry name" value="N6_Mtase"/>
    <property type="match status" value="1"/>
</dbReference>
<evidence type="ECO:0000313" key="11">
    <source>
        <dbReference type="Proteomes" id="UP001596378"/>
    </source>
</evidence>
<name>A0ABW2F568_9BACL</name>
<dbReference type="PROSITE" id="PS00092">
    <property type="entry name" value="N6_MTASE"/>
    <property type="match status" value="1"/>
</dbReference>
<dbReference type="Gene3D" id="1.20.1260.30">
    <property type="match status" value="1"/>
</dbReference>
<evidence type="ECO:0000256" key="7">
    <source>
        <dbReference type="ARBA" id="ARBA00047942"/>
    </source>
</evidence>
<dbReference type="InterPro" id="IPR002052">
    <property type="entry name" value="DNA_methylase_N6_adenine_CS"/>
</dbReference>
<dbReference type="EC" id="2.1.1.72" evidence="2"/>
<evidence type="ECO:0000313" key="10">
    <source>
        <dbReference type="EMBL" id="MFC7148370.1"/>
    </source>
</evidence>
<dbReference type="PANTHER" id="PTHR42933:SF4">
    <property type="entry name" value="TYPE I RESTRICTION ENZYME ECOKI METHYLASE SUBUNIT"/>
    <property type="match status" value="1"/>
</dbReference>
<keyword evidence="11" id="KW-1185">Reference proteome</keyword>
<organism evidence="10 11">
    <name type="scientific">Cohnella cellulosilytica</name>
    <dbReference type="NCBI Taxonomy" id="986710"/>
    <lineage>
        <taxon>Bacteria</taxon>
        <taxon>Bacillati</taxon>
        <taxon>Bacillota</taxon>
        <taxon>Bacilli</taxon>
        <taxon>Bacillales</taxon>
        <taxon>Paenibacillaceae</taxon>
        <taxon>Cohnella</taxon>
    </lineage>
</organism>
<dbReference type="GO" id="GO:0008168">
    <property type="term" value="F:methyltransferase activity"/>
    <property type="evidence" value="ECO:0007669"/>
    <property type="project" value="UniProtKB-KW"/>
</dbReference>
<dbReference type="RefSeq" id="WP_378045335.1">
    <property type="nucleotide sequence ID" value="NZ_JBHMDN010000007.1"/>
</dbReference>
<dbReference type="EMBL" id="JBHTAI010000004">
    <property type="protein sequence ID" value="MFC7148370.1"/>
    <property type="molecule type" value="Genomic_DNA"/>
</dbReference>
<dbReference type="Pfam" id="PF12161">
    <property type="entry name" value="HsdM_N"/>
    <property type="match status" value="1"/>
</dbReference>
<dbReference type="InterPro" id="IPR029063">
    <property type="entry name" value="SAM-dependent_MTases_sf"/>
</dbReference>
<protein>
    <recommendedName>
        <fullName evidence="2">site-specific DNA-methyltransferase (adenine-specific)</fullName>
        <ecNumber evidence="2">2.1.1.72</ecNumber>
    </recommendedName>
</protein>
<dbReference type="Gene3D" id="3.40.50.150">
    <property type="entry name" value="Vaccinia Virus protein VP39"/>
    <property type="match status" value="1"/>
</dbReference>
<dbReference type="Proteomes" id="UP001596378">
    <property type="component" value="Unassembled WGS sequence"/>
</dbReference>
<evidence type="ECO:0000256" key="6">
    <source>
        <dbReference type="ARBA" id="ARBA00022747"/>
    </source>
</evidence>
<dbReference type="GO" id="GO:0032259">
    <property type="term" value="P:methylation"/>
    <property type="evidence" value="ECO:0007669"/>
    <property type="project" value="UniProtKB-KW"/>
</dbReference>
<evidence type="ECO:0000259" key="9">
    <source>
        <dbReference type="Pfam" id="PF12161"/>
    </source>
</evidence>
<evidence type="ECO:0000256" key="3">
    <source>
        <dbReference type="ARBA" id="ARBA00022603"/>
    </source>
</evidence>
<evidence type="ECO:0000256" key="5">
    <source>
        <dbReference type="ARBA" id="ARBA00022691"/>
    </source>
</evidence>
<comment type="similarity">
    <text evidence="1">Belongs to the N(4)/N(6)-methyltransferase family.</text>
</comment>
<dbReference type="InterPro" id="IPR051537">
    <property type="entry name" value="DNA_Adenine_Mtase"/>
</dbReference>
<evidence type="ECO:0000259" key="8">
    <source>
        <dbReference type="Pfam" id="PF02384"/>
    </source>
</evidence>
<dbReference type="PANTHER" id="PTHR42933">
    <property type="entry name" value="SLR6095 PROTEIN"/>
    <property type="match status" value="1"/>
</dbReference>